<protein>
    <recommendedName>
        <fullName evidence="4">DUF2946 domain-containing protein</fullName>
    </recommendedName>
</protein>
<accession>A0A7T7HGH2</accession>
<dbReference type="EMBL" id="CP066786">
    <property type="protein sequence ID" value="QQM28764.1"/>
    <property type="molecule type" value="Genomic_DNA"/>
</dbReference>
<dbReference type="Proteomes" id="UP000596083">
    <property type="component" value="Chromosome"/>
</dbReference>
<sequence>MLGRLQIKMVAFLVLLGFMAAAGAGHAFEKPSENLCVVLALSHEAPGDISSGCDKTVPHDSCLGHASCVLYIEPDISSGWFAPIGTGGSVGLVNFITGLSLPPDTPPPIIVL</sequence>
<dbReference type="KEGG" id="mlut:JET14_10310"/>
<feature type="chain" id="PRO_5032279781" description="DUF2946 domain-containing protein" evidence="1">
    <location>
        <begin position="28"/>
        <end position="112"/>
    </location>
</feature>
<dbReference type="RefSeq" id="WP_200333353.1">
    <property type="nucleotide sequence ID" value="NZ_CP066786.1"/>
</dbReference>
<evidence type="ECO:0000313" key="3">
    <source>
        <dbReference type="Proteomes" id="UP000596083"/>
    </source>
</evidence>
<dbReference type="AlphaFoldDB" id="A0A7T7HGH2"/>
<organism evidence="2 3">
    <name type="scientific">Martelella lutilitoris</name>
    <dbReference type="NCBI Taxonomy" id="2583532"/>
    <lineage>
        <taxon>Bacteria</taxon>
        <taxon>Pseudomonadati</taxon>
        <taxon>Pseudomonadota</taxon>
        <taxon>Alphaproteobacteria</taxon>
        <taxon>Hyphomicrobiales</taxon>
        <taxon>Aurantimonadaceae</taxon>
        <taxon>Martelella</taxon>
    </lineage>
</organism>
<evidence type="ECO:0000313" key="2">
    <source>
        <dbReference type="EMBL" id="QQM28764.1"/>
    </source>
</evidence>
<proteinExistence type="predicted"/>
<gene>
    <name evidence="2" type="ORF">JET14_10310</name>
</gene>
<evidence type="ECO:0000256" key="1">
    <source>
        <dbReference type="SAM" id="SignalP"/>
    </source>
</evidence>
<evidence type="ECO:0008006" key="4">
    <source>
        <dbReference type="Google" id="ProtNLM"/>
    </source>
</evidence>
<name>A0A7T7HGH2_9HYPH</name>
<keyword evidence="1" id="KW-0732">Signal</keyword>
<reference evidence="2 3" key="1">
    <citation type="submission" date="2020-12" db="EMBL/GenBank/DDBJ databases">
        <authorList>
            <person name="Zheng R.K."/>
            <person name="Sun C.M."/>
        </authorList>
    </citation>
    <scope>NUCLEOTIDE SEQUENCE [LARGE SCALE GENOMIC DNA]</scope>
    <source>
        <strain evidence="2 3">ZRK001</strain>
    </source>
</reference>
<feature type="signal peptide" evidence="1">
    <location>
        <begin position="1"/>
        <end position="27"/>
    </location>
</feature>